<sequence length="101" mass="11084">MSYPIAYPDEGIARQVLTENEQMMLVSVRFEAGAEGALHSHPHVQATYCNSGEFRFVLDGAEHVLRAGDSLMIPSGAEHGCVCVEAGELLDCFTPRRDDFL</sequence>
<dbReference type="EMBL" id="MPZV01000001">
    <property type="protein sequence ID" value="OOY25830.1"/>
    <property type="molecule type" value="Genomic_DNA"/>
</dbReference>
<keyword evidence="3" id="KW-1185">Reference proteome</keyword>
<dbReference type="PIRSF" id="PIRSF029883">
    <property type="entry name" value="KdgF"/>
    <property type="match status" value="1"/>
</dbReference>
<dbReference type="InterPro" id="IPR025499">
    <property type="entry name" value="KdgF"/>
</dbReference>
<dbReference type="CDD" id="cd02238">
    <property type="entry name" value="cupin_KdgF"/>
    <property type="match status" value="1"/>
</dbReference>
<gene>
    <name evidence="2" type="ORF">BMI91_05415</name>
</gene>
<dbReference type="SUPFAM" id="SSF51182">
    <property type="entry name" value="RmlC-like cupins"/>
    <property type="match status" value="1"/>
</dbReference>
<dbReference type="InterPro" id="IPR014710">
    <property type="entry name" value="RmlC-like_jellyroll"/>
</dbReference>
<evidence type="ECO:0000313" key="2">
    <source>
        <dbReference type="EMBL" id="OOY25830.1"/>
    </source>
</evidence>
<comment type="caution">
    <text evidence="2">The sequence shown here is derived from an EMBL/GenBank/DDBJ whole genome shotgun (WGS) entry which is preliminary data.</text>
</comment>
<dbReference type="Gene3D" id="2.60.120.10">
    <property type="entry name" value="Jelly Rolls"/>
    <property type="match status" value="1"/>
</dbReference>
<dbReference type="Pfam" id="PF07883">
    <property type="entry name" value="Cupin_2"/>
    <property type="match status" value="1"/>
</dbReference>
<dbReference type="InterPro" id="IPR052535">
    <property type="entry name" value="Bacilysin_H2HPP_isomerase"/>
</dbReference>
<reference evidence="2 3" key="1">
    <citation type="submission" date="2016-11" db="EMBL/GenBank/DDBJ databases">
        <title>A multilocus sequence analysis scheme for characterization of bacteria in the genus Thioclava.</title>
        <authorList>
            <person name="Liu Y."/>
            <person name="Shao Z."/>
        </authorList>
    </citation>
    <scope>NUCLEOTIDE SEQUENCE [LARGE SCALE GENOMIC DNA]</scope>
    <source>
        <strain evidence="2 3">TAW-CT134</strain>
    </source>
</reference>
<dbReference type="InterPro" id="IPR013096">
    <property type="entry name" value="Cupin_2"/>
</dbReference>
<evidence type="ECO:0000313" key="3">
    <source>
        <dbReference type="Proteomes" id="UP000190787"/>
    </source>
</evidence>
<name>A0ABX3N1T7_9RHOB</name>
<dbReference type="InterPro" id="IPR011051">
    <property type="entry name" value="RmlC_Cupin_sf"/>
</dbReference>
<organism evidence="2 3">
    <name type="scientific">Thioclava sediminum</name>
    <dbReference type="NCBI Taxonomy" id="1915319"/>
    <lineage>
        <taxon>Bacteria</taxon>
        <taxon>Pseudomonadati</taxon>
        <taxon>Pseudomonadota</taxon>
        <taxon>Alphaproteobacteria</taxon>
        <taxon>Rhodobacterales</taxon>
        <taxon>Paracoccaceae</taxon>
        <taxon>Thioclava</taxon>
    </lineage>
</organism>
<dbReference type="PANTHER" id="PTHR40112:SF1">
    <property type="entry name" value="H2HPP ISOMERASE"/>
    <property type="match status" value="1"/>
</dbReference>
<proteinExistence type="predicted"/>
<dbReference type="PANTHER" id="PTHR40112">
    <property type="entry name" value="H2HPP ISOMERASE"/>
    <property type="match status" value="1"/>
</dbReference>
<dbReference type="Proteomes" id="UP000190787">
    <property type="component" value="Unassembled WGS sequence"/>
</dbReference>
<evidence type="ECO:0000259" key="1">
    <source>
        <dbReference type="Pfam" id="PF07883"/>
    </source>
</evidence>
<feature type="domain" description="Cupin type-2" evidence="1">
    <location>
        <begin position="28"/>
        <end position="85"/>
    </location>
</feature>
<dbReference type="RefSeq" id="WP_078545539.1">
    <property type="nucleotide sequence ID" value="NZ_MPZV01000001.1"/>
</dbReference>
<accession>A0ABX3N1T7</accession>
<protein>
    <submittedName>
        <fullName evidence="2">Cupin</fullName>
    </submittedName>
</protein>